<evidence type="ECO:0000313" key="3">
    <source>
        <dbReference type="EMBL" id="KAK1924248.1"/>
    </source>
</evidence>
<gene>
    <name evidence="3" type="ORF">DB88DRAFT_472796</name>
</gene>
<organism evidence="3 4">
    <name type="scientific">Papiliotrema laurentii</name>
    <name type="common">Cryptococcus laurentii</name>
    <dbReference type="NCBI Taxonomy" id="5418"/>
    <lineage>
        <taxon>Eukaryota</taxon>
        <taxon>Fungi</taxon>
        <taxon>Dikarya</taxon>
        <taxon>Basidiomycota</taxon>
        <taxon>Agaricomycotina</taxon>
        <taxon>Tremellomycetes</taxon>
        <taxon>Tremellales</taxon>
        <taxon>Rhynchogastremaceae</taxon>
        <taxon>Papiliotrema</taxon>
    </lineage>
</organism>
<feature type="region of interest" description="Disordered" evidence="1">
    <location>
        <begin position="46"/>
        <end position="87"/>
    </location>
</feature>
<keyword evidence="2" id="KW-0812">Transmembrane</keyword>
<name>A0AAD9D124_PAPLA</name>
<feature type="region of interest" description="Disordered" evidence="1">
    <location>
        <begin position="285"/>
        <end position="324"/>
    </location>
</feature>
<reference evidence="3" key="1">
    <citation type="submission" date="2023-02" db="EMBL/GenBank/DDBJ databases">
        <title>Identification and recombinant expression of a fungal hydrolase from Papiliotrema laurentii that hydrolyzes apple cutin and clears colloidal polyester polyurethane.</title>
        <authorList>
            <consortium name="DOE Joint Genome Institute"/>
            <person name="Roman V.A."/>
            <person name="Bojanowski C."/>
            <person name="Crable B.R."/>
            <person name="Wagner D.N."/>
            <person name="Hung C.S."/>
            <person name="Nadeau L.J."/>
            <person name="Schratz L."/>
            <person name="Haridas S."/>
            <person name="Pangilinan J."/>
            <person name="Lipzen A."/>
            <person name="Na H."/>
            <person name="Yan M."/>
            <person name="Ng V."/>
            <person name="Grigoriev I.V."/>
            <person name="Spatafora J.W."/>
            <person name="Barlow D."/>
            <person name="Biffinger J."/>
            <person name="Kelley-Loughnane N."/>
            <person name="Varaljay V.A."/>
            <person name="Crookes-Goodson W.J."/>
        </authorList>
    </citation>
    <scope>NUCLEOTIDE SEQUENCE</scope>
    <source>
        <strain evidence="3">5307AH</strain>
    </source>
</reference>
<accession>A0AAD9D124</accession>
<comment type="caution">
    <text evidence="3">The sequence shown here is derived from an EMBL/GenBank/DDBJ whole genome shotgun (WGS) entry which is preliminary data.</text>
</comment>
<keyword evidence="2" id="KW-1133">Transmembrane helix</keyword>
<proteinExistence type="predicted"/>
<dbReference type="AlphaFoldDB" id="A0AAD9D124"/>
<dbReference type="EMBL" id="JAODAN010000005">
    <property type="protein sequence ID" value="KAK1924248.1"/>
    <property type="molecule type" value="Genomic_DNA"/>
</dbReference>
<feature type="compositionally biased region" description="Basic and acidic residues" evidence="1">
    <location>
        <begin position="46"/>
        <end position="55"/>
    </location>
</feature>
<dbReference type="Proteomes" id="UP001182556">
    <property type="component" value="Unassembled WGS sequence"/>
</dbReference>
<feature type="compositionally biased region" description="Basic and acidic residues" evidence="1">
    <location>
        <begin position="306"/>
        <end position="320"/>
    </location>
</feature>
<evidence type="ECO:0000256" key="2">
    <source>
        <dbReference type="SAM" id="Phobius"/>
    </source>
</evidence>
<feature type="compositionally biased region" description="Polar residues" evidence="1">
    <location>
        <begin position="240"/>
        <end position="255"/>
    </location>
</feature>
<keyword evidence="4" id="KW-1185">Reference proteome</keyword>
<feature type="region of interest" description="Disordered" evidence="1">
    <location>
        <begin position="346"/>
        <end position="389"/>
    </location>
</feature>
<sequence>MDLKRLSPIEIAAIASAGLAVLLILLVVFHAIVRRLLGVCRRGSHHDSRTFRHDLPSATTSHGSSRRLVSRSQSGREGSQGAGGGYEVGRRGSYVTWGYGGPLSSIPDHGTSPSTGQTTLVTPVSADTGHVKLKKGFWGWGRRGKEEMSDQGSRGKVAEEGRSPIFLRPESEEMVVVTYEEGLAKLGLSQPHHILSMSSQPPPFEEARQAYPTVSPRITPNRHISRRSSDGDRNALGLSLVQNNGGPAQHTTTTVLGGRERHRASSLDDRNDRIRHWVRQTPEDDLPSAVTRDSNATRPEFACVESGDRQRTKRDTDRTGLRLGAGSGVTRSTWLPIFYETSDDRGDEWESDSQLNERAGQVGHESPGAFGRGRGGKRDRQLTIPGPSSYPSTLGRVGAWHRQLVPSPIKHRLNLLLNRLFRPKHVHQIAYPRKSSQHRPDEQLSSRRQICESVPFPLAKSRSPMYDWNRPLLLDPIAVVRRIGEPVALAALGALRALAACEGFRGERVGTVVGRLGLAGW</sequence>
<feature type="compositionally biased region" description="Gly residues" evidence="1">
    <location>
        <begin position="78"/>
        <end position="87"/>
    </location>
</feature>
<keyword evidence="2" id="KW-0472">Membrane</keyword>
<protein>
    <submittedName>
        <fullName evidence="3">Uncharacterized protein</fullName>
    </submittedName>
</protein>
<evidence type="ECO:0000313" key="4">
    <source>
        <dbReference type="Proteomes" id="UP001182556"/>
    </source>
</evidence>
<feature type="transmembrane region" description="Helical" evidence="2">
    <location>
        <begin position="12"/>
        <end position="33"/>
    </location>
</feature>
<feature type="region of interest" description="Disordered" evidence="1">
    <location>
        <begin position="240"/>
        <end position="268"/>
    </location>
</feature>
<evidence type="ECO:0000256" key="1">
    <source>
        <dbReference type="SAM" id="MobiDB-lite"/>
    </source>
</evidence>